<keyword evidence="3" id="KW-0812">Transmembrane</keyword>
<proteinExistence type="predicted"/>
<organism evidence="5 6">
    <name type="scientific">Athelia psychrophila</name>
    <dbReference type="NCBI Taxonomy" id="1759441"/>
    <lineage>
        <taxon>Eukaryota</taxon>
        <taxon>Fungi</taxon>
        <taxon>Dikarya</taxon>
        <taxon>Basidiomycota</taxon>
        <taxon>Agaricomycotina</taxon>
        <taxon>Agaricomycetes</taxon>
        <taxon>Agaricomycetidae</taxon>
        <taxon>Atheliales</taxon>
        <taxon>Atheliaceae</taxon>
        <taxon>Athelia</taxon>
    </lineage>
</organism>
<feature type="compositionally biased region" description="Polar residues" evidence="2">
    <location>
        <begin position="1"/>
        <end position="16"/>
    </location>
</feature>
<evidence type="ECO:0000313" key="5">
    <source>
        <dbReference type="EMBL" id="KZP22368.1"/>
    </source>
</evidence>
<dbReference type="Proteomes" id="UP000076532">
    <property type="component" value="Unassembled WGS sequence"/>
</dbReference>
<evidence type="ECO:0000259" key="4">
    <source>
        <dbReference type="Pfam" id="PF23868"/>
    </source>
</evidence>
<dbReference type="PANTHER" id="PTHR38644">
    <property type="entry name" value="EXPRESSED PROTEIN"/>
    <property type="match status" value="1"/>
</dbReference>
<keyword evidence="3" id="KW-1133">Transmembrane helix</keyword>
<evidence type="ECO:0000256" key="3">
    <source>
        <dbReference type="SAM" id="Phobius"/>
    </source>
</evidence>
<keyword evidence="6" id="KW-1185">Reference proteome</keyword>
<dbReference type="Pfam" id="PF23868">
    <property type="entry name" value="Mmc1_C"/>
    <property type="match status" value="1"/>
</dbReference>
<gene>
    <name evidence="5" type="ORF">FIBSPDRAFT_859680</name>
</gene>
<dbReference type="PANTHER" id="PTHR38644:SF1">
    <property type="entry name" value="EXPRESSED PROTEIN"/>
    <property type="match status" value="1"/>
</dbReference>
<keyword evidence="3" id="KW-0472">Membrane</keyword>
<dbReference type="InterPro" id="IPR056196">
    <property type="entry name" value="Mmc1_C"/>
</dbReference>
<feature type="region of interest" description="Disordered" evidence="2">
    <location>
        <begin position="1"/>
        <end position="28"/>
    </location>
</feature>
<protein>
    <recommendedName>
        <fullName evidence="4">Mmc1 C-terminal domain-containing protein</fullName>
    </recommendedName>
</protein>
<feature type="domain" description="Mmc1 C-terminal" evidence="4">
    <location>
        <begin position="411"/>
        <end position="589"/>
    </location>
</feature>
<keyword evidence="1" id="KW-0175">Coiled coil</keyword>
<feature type="transmembrane region" description="Helical" evidence="3">
    <location>
        <begin position="552"/>
        <end position="576"/>
    </location>
</feature>
<dbReference type="STRING" id="436010.A0A166KXZ9"/>
<feature type="coiled-coil region" evidence="1">
    <location>
        <begin position="628"/>
        <end position="655"/>
    </location>
</feature>
<feature type="transmembrane region" description="Helical" evidence="3">
    <location>
        <begin position="526"/>
        <end position="546"/>
    </location>
</feature>
<reference evidence="5 6" key="1">
    <citation type="journal article" date="2016" name="Mol. Biol. Evol.">
        <title>Comparative Genomics of Early-Diverging Mushroom-Forming Fungi Provides Insights into the Origins of Lignocellulose Decay Capabilities.</title>
        <authorList>
            <person name="Nagy L.G."/>
            <person name="Riley R."/>
            <person name="Tritt A."/>
            <person name="Adam C."/>
            <person name="Daum C."/>
            <person name="Floudas D."/>
            <person name="Sun H."/>
            <person name="Yadav J.S."/>
            <person name="Pangilinan J."/>
            <person name="Larsson K.H."/>
            <person name="Matsuura K."/>
            <person name="Barry K."/>
            <person name="Labutti K."/>
            <person name="Kuo R."/>
            <person name="Ohm R.A."/>
            <person name="Bhattacharya S.S."/>
            <person name="Shirouzu T."/>
            <person name="Yoshinaga Y."/>
            <person name="Martin F.M."/>
            <person name="Grigoriev I.V."/>
            <person name="Hibbett D.S."/>
        </authorList>
    </citation>
    <scope>NUCLEOTIDE SEQUENCE [LARGE SCALE GENOMIC DNA]</scope>
    <source>
        <strain evidence="5 6">CBS 109695</strain>
    </source>
</reference>
<sequence>MATKAINTTRCLTNPTRGPAASRNHQRGLRTSLSGRAILPKSRRISGRSISLSSAANEQSSSKAKLLTLLHNTSHFLPRALGRAQSQEADLVYWSRALSDVWDDLSTGSKDRKVQVAVFGMDEWAGSEELIAALLQDPLASTDEYNAAIRDRWKLVTESQDTLLIEEGSTSTDESRALRIPSSWFQRFSHPTQLLEYPSATPVAPLLDRILLKADIPILLLNPLTTPASSLLKHSLLTRNPNAIILLSSIPSSPEVARHIHDLLADSSSGPHAGARIIFVEPHLALRALSTLTSDPKNARNVAKYQRDYTLSNISLVNTAISDILAKFPARPGMIRAETALTSVRLALEACKAAIYAEERGLDAVFLRANELRGLVEEAKAKAHADVLGSKAGSKGEPEVATAMTLAAKDMKAVMDHLTWWRMLSRVDEIGLIVGNAVRRVWCKDLEAKLIFQTGRLSALQSTVTSTASILPPQLPSPLLQNTLSQISSSPSYTLTTTSLTGPLQARQAQLITYSTTRLHLAAQRAVFGMLGGISSGAGGAAFIFYGGAAGVGLSGTGSAAGVMLLSTLFGVRWAVGKWERAKSKWWADWRRVGDGLGRDIEATLDQTLRAQVLAVAERAAVGQDVLAKKRKDELEVLKEELERLERQWAETGGDLYNHSVHA</sequence>
<evidence type="ECO:0000256" key="1">
    <source>
        <dbReference type="SAM" id="Coils"/>
    </source>
</evidence>
<dbReference type="EMBL" id="KV417540">
    <property type="protein sequence ID" value="KZP22368.1"/>
    <property type="molecule type" value="Genomic_DNA"/>
</dbReference>
<evidence type="ECO:0000256" key="2">
    <source>
        <dbReference type="SAM" id="MobiDB-lite"/>
    </source>
</evidence>
<evidence type="ECO:0000313" key="6">
    <source>
        <dbReference type="Proteomes" id="UP000076532"/>
    </source>
</evidence>
<name>A0A166KXZ9_9AGAM</name>
<dbReference type="OrthoDB" id="5319015at2759"/>
<accession>A0A166KXZ9</accession>
<dbReference type="AlphaFoldDB" id="A0A166KXZ9"/>